<proteinExistence type="predicted"/>
<gene>
    <name evidence="2" type="ORF">PGLA2088_LOCUS31217</name>
</gene>
<evidence type="ECO:0000256" key="1">
    <source>
        <dbReference type="SAM" id="MobiDB-lite"/>
    </source>
</evidence>
<evidence type="ECO:0000313" key="3">
    <source>
        <dbReference type="Proteomes" id="UP000626109"/>
    </source>
</evidence>
<name>A0A813KBH4_POLGL</name>
<sequence>MGCSSSQHVDEKPTAFKSAMSQNPKHAAPSRADVRDSCAEQAVVDASDIQAVFLDSEKPADDCLDPENEEGKKSFHSWSYDPGSLSAAKQHPLPSNGQRHKLHEDKLQQFLNRSAADPSKMVAKVKSRRKDDARLAQVFSQGPSPIITASLSAVMGVDGSFDDSSSQGEHSLR</sequence>
<evidence type="ECO:0000313" key="2">
    <source>
        <dbReference type="EMBL" id="CAE8699570.1"/>
    </source>
</evidence>
<comment type="caution">
    <text evidence="2">The sequence shown here is derived from an EMBL/GenBank/DDBJ whole genome shotgun (WGS) entry which is preliminary data.</text>
</comment>
<dbReference type="AlphaFoldDB" id="A0A813KBH4"/>
<feature type="region of interest" description="Disordered" evidence="1">
    <location>
        <begin position="1"/>
        <end position="39"/>
    </location>
</feature>
<accession>A0A813KBH4</accession>
<organism evidence="2 3">
    <name type="scientific">Polarella glacialis</name>
    <name type="common">Dinoflagellate</name>
    <dbReference type="NCBI Taxonomy" id="89957"/>
    <lineage>
        <taxon>Eukaryota</taxon>
        <taxon>Sar</taxon>
        <taxon>Alveolata</taxon>
        <taxon>Dinophyceae</taxon>
        <taxon>Suessiales</taxon>
        <taxon>Suessiaceae</taxon>
        <taxon>Polarella</taxon>
    </lineage>
</organism>
<dbReference type="Proteomes" id="UP000626109">
    <property type="component" value="Unassembled WGS sequence"/>
</dbReference>
<feature type="region of interest" description="Disordered" evidence="1">
    <location>
        <begin position="55"/>
        <end position="100"/>
    </location>
</feature>
<dbReference type="EMBL" id="CAJNNW010029232">
    <property type="protein sequence ID" value="CAE8699570.1"/>
    <property type="molecule type" value="Genomic_DNA"/>
</dbReference>
<protein>
    <submittedName>
        <fullName evidence="2">Uncharacterized protein</fullName>
    </submittedName>
</protein>
<reference evidence="2" key="1">
    <citation type="submission" date="2021-02" db="EMBL/GenBank/DDBJ databases">
        <authorList>
            <person name="Dougan E. K."/>
            <person name="Rhodes N."/>
            <person name="Thang M."/>
            <person name="Chan C."/>
        </authorList>
    </citation>
    <scope>NUCLEOTIDE SEQUENCE</scope>
</reference>